<keyword evidence="3 8" id="KW-0547">Nucleotide-binding</keyword>
<dbReference type="NCBIfam" id="TIGR02397">
    <property type="entry name" value="dnaX_nterm"/>
    <property type="match status" value="1"/>
</dbReference>
<dbReference type="InterPro" id="IPR050238">
    <property type="entry name" value="DNA_Rep/Repair_Clamp_Loader"/>
</dbReference>
<keyword evidence="5 8" id="KW-0067">ATP-binding</keyword>
<evidence type="ECO:0000256" key="2">
    <source>
        <dbReference type="ARBA" id="ARBA00022723"/>
    </source>
</evidence>
<evidence type="ECO:0000256" key="5">
    <source>
        <dbReference type="ARBA" id="ARBA00022840"/>
    </source>
</evidence>
<evidence type="ECO:0000313" key="12">
    <source>
        <dbReference type="Proteomes" id="UP000309561"/>
    </source>
</evidence>
<comment type="function">
    <text evidence="8">DNA polymerase III is a complex, multichain enzyme responsible for most of the replicative synthesis in bacteria. This DNA polymerase also exhibits 3' to 5' exonuclease activity.</text>
</comment>
<accession>A0A4U2Z4W5</accession>
<evidence type="ECO:0000256" key="7">
    <source>
        <dbReference type="ARBA" id="ARBA00049244"/>
    </source>
</evidence>
<dbReference type="Pfam" id="PF22608">
    <property type="entry name" value="DNAX_ATPase_lid"/>
    <property type="match status" value="1"/>
</dbReference>
<comment type="catalytic activity">
    <reaction evidence="7 8">
        <text>DNA(n) + a 2'-deoxyribonucleoside 5'-triphosphate = DNA(n+1) + diphosphate</text>
        <dbReference type="Rhea" id="RHEA:22508"/>
        <dbReference type="Rhea" id="RHEA-COMP:17339"/>
        <dbReference type="Rhea" id="RHEA-COMP:17340"/>
        <dbReference type="ChEBI" id="CHEBI:33019"/>
        <dbReference type="ChEBI" id="CHEBI:61560"/>
        <dbReference type="ChEBI" id="CHEBI:173112"/>
        <dbReference type="EC" id="2.7.7.7"/>
    </reaction>
</comment>
<keyword evidence="6 8" id="KW-0239">DNA-directed DNA polymerase</keyword>
<dbReference type="SUPFAM" id="SSF52540">
    <property type="entry name" value="P-loop containing nucleoside triphosphate hydrolases"/>
    <property type="match status" value="1"/>
</dbReference>
<comment type="caution">
    <text evidence="11">The sequence shown here is derived from an EMBL/GenBank/DDBJ whole genome shotgun (WGS) entry which is preliminary data.</text>
</comment>
<sequence>MRASSEVLARKYRPKNFDELIGQDTISQTLSLALDANRLSHAYLFSGLRGSGKTSTARIFAKALICETGITHQPCGSCQNCVDSLENRHIDIVEMDGASSRKIDDIRDLIEQTKYKPSSARFKIFIIDEVHMLTKEAFNALLKTLEEPPSYVKFILATTDPLKLPATILSRTQHFRFKSIATNKVVDHLAHILNLEGIKYESDALEILARSGSGSLRDTLTLLDQAIIYSKNHVDVRTVTDMLGLVDPDFISKLFRAVFAKDYAALVEFTKILEEYEAEMVVDELIAYLKERMYAGDALYSTLVLDRFFRILSDSKYLFSINADGSFVLSLIFFKMIEALRIKEVDQMIESLQKEIQRPSISCAAPVLQNSEQTQVEEKKESEPAGEQKAEEPSASINPYAKMFEELIAKLKDRSPELGECFEKSIYFISFENNTLTWESCAKGDCKKVLTHGYSVVKQFVREIFGFETKIKHEPCTKTDDDKQEEQKESAPKEAEAKQYEQSTSMIEDAEMGGSASCVTNCQSSDTTREIDAAEIKDEPMVQKAIELFEAKKMIIQSKI</sequence>
<keyword evidence="8" id="KW-0235">DNA replication</keyword>
<dbReference type="InterPro" id="IPR027417">
    <property type="entry name" value="P-loop_NTPase"/>
</dbReference>
<evidence type="ECO:0000256" key="9">
    <source>
        <dbReference type="SAM" id="MobiDB-lite"/>
    </source>
</evidence>
<dbReference type="PANTHER" id="PTHR11669:SF0">
    <property type="entry name" value="PROTEIN STICHEL-LIKE 2"/>
    <property type="match status" value="1"/>
</dbReference>
<dbReference type="FunFam" id="1.10.8.60:FF:000013">
    <property type="entry name" value="DNA polymerase III subunit gamma/tau"/>
    <property type="match status" value="1"/>
</dbReference>
<feature type="region of interest" description="Disordered" evidence="9">
    <location>
        <begin position="476"/>
        <end position="503"/>
    </location>
</feature>
<dbReference type="EMBL" id="SZPX01000005">
    <property type="protein sequence ID" value="TKI69296.1"/>
    <property type="molecule type" value="Genomic_DNA"/>
</dbReference>
<dbReference type="GO" id="GO:0005524">
    <property type="term" value="F:ATP binding"/>
    <property type="evidence" value="ECO:0007669"/>
    <property type="project" value="UniProtKB-KW"/>
</dbReference>
<dbReference type="InterPro" id="IPR012763">
    <property type="entry name" value="DNA_pol_III_sug/sutau_N"/>
</dbReference>
<proteinExistence type="inferred from homology"/>
<keyword evidence="4" id="KW-0862">Zinc</keyword>
<dbReference type="CDD" id="cd18137">
    <property type="entry name" value="HLD_clamp_pol_III_gamma_tau"/>
    <property type="match status" value="1"/>
</dbReference>
<dbReference type="InterPro" id="IPR045085">
    <property type="entry name" value="HLD_clamp_pol_III_gamma_tau"/>
</dbReference>
<keyword evidence="8 11" id="KW-0548">Nucleotidyltransferase</keyword>
<dbReference type="OrthoDB" id="9810148at2"/>
<dbReference type="PANTHER" id="PTHR11669">
    <property type="entry name" value="REPLICATION FACTOR C / DNA POLYMERASE III GAMMA-TAU SUBUNIT"/>
    <property type="match status" value="1"/>
</dbReference>
<name>A0A4U2Z4W5_9BACT</name>
<dbReference type="EC" id="2.7.7.7" evidence="8"/>
<evidence type="ECO:0000313" key="11">
    <source>
        <dbReference type="EMBL" id="TKI69296.1"/>
    </source>
</evidence>
<comment type="subunit">
    <text evidence="8">DNA polymerase III contains a core (composed of alpha, epsilon and theta chains) that associates with a tau subunit. This core dimerizes to form the POLIII' complex. PolIII' associates with the gamma complex (composed of gamma, delta, delta', psi and chi chains) and with the beta chain to form the complete DNA polymerase III complex.</text>
</comment>
<dbReference type="AlphaFoldDB" id="A0A4U2Z4W5"/>
<evidence type="ECO:0000256" key="8">
    <source>
        <dbReference type="RuleBase" id="RU364063"/>
    </source>
</evidence>
<gene>
    <name evidence="8" type="primary">dnaX</name>
    <name evidence="11" type="ORF">FCU45_07195</name>
</gene>
<keyword evidence="12" id="KW-1185">Reference proteome</keyword>
<evidence type="ECO:0000256" key="3">
    <source>
        <dbReference type="ARBA" id="ARBA00022741"/>
    </source>
</evidence>
<dbReference type="GO" id="GO:0006261">
    <property type="term" value="P:DNA-templated DNA replication"/>
    <property type="evidence" value="ECO:0007669"/>
    <property type="project" value="TreeGrafter"/>
</dbReference>
<evidence type="ECO:0000259" key="10">
    <source>
        <dbReference type="SMART" id="SM00382"/>
    </source>
</evidence>
<reference evidence="11 12" key="1">
    <citation type="submission" date="2019-04" db="EMBL/GenBank/DDBJ databases">
        <title>Sulfurimonas crateris sp. nov. a facultative anaerobic sulfur-oxidizing chemolithautotrophic bacterium isolated from a terrestrial mud vulcano.</title>
        <authorList>
            <person name="Ratnikova N.M."/>
            <person name="Slobodkin A.I."/>
            <person name="Merkel A.Y."/>
            <person name="Novikov A."/>
            <person name="Bonch-Osmolovskaya E.A."/>
            <person name="Slobodkina G.B."/>
        </authorList>
    </citation>
    <scope>NUCLEOTIDE SEQUENCE [LARGE SCALE GENOMIC DNA]</scope>
    <source>
        <strain evidence="11 12">SN118</strain>
    </source>
</reference>
<dbReference type="CDD" id="cd00009">
    <property type="entry name" value="AAA"/>
    <property type="match status" value="1"/>
</dbReference>
<dbReference type="GO" id="GO:0046872">
    <property type="term" value="F:metal ion binding"/>
    <property type="evidence" value="ECO:0007669"/>
    <property type="project" value="UniProtKB-KW"/>
</dbReference>
<keyword evidence="2" id="KW-0479">Metal-binding</keyword>
<dbReference type="Pfam" id="PF13177">
    <property type="entry name" value="DNA_pol3_delta2"/>
    <property type="match status" value="1"/>
</dbReference>
<feature type="compositionally biased region" description="Basic and acidic residues" evidence="9">
    <location>
        <begin position="476"/>
        <end position="499"/>
    </location>
</feature>
<keyword evidence="8 11" id="KW-0808">Transferase</keyword>
<dbReference type="Gene3D" id="3.40.50.300">
    <property type="entry name" value="P-loop containing nucleotide triphosphate hydrolases"/>
    <property type="match status" value="1"/>
</dbReference>
<feature type="compositionally biased region" description="Basic and acidic residues" evidence="9">
    <location>
        <begin position="376"/>
        <end position="392"/>
    </location>
</feature>
<dbReference type="SMART" id="SM00382">
    <property type="entry name" value="AAA"/>
    <property type="match status" value="1"/>
</dbReference>
<dbReference type="GO" id="GO:0003887">
    <property type="term" value="F:DNA-directed DNA polymerase activity"/>
    <property type="evidence" value="ECO:0007669"/>
    <property type="project" value="UniProtKB-KW"/>
</dbReference>
<dbReference type="FunFam" id="3.40.50.300:FF:000014">
    <property type="entry name" value="DNA polymerase III subunit gamma/tau"/>
    <property type="match status" value="1"/>
</dbReference>
<evidence type="ECO:0000256" key="6">
    <source>
        <dbReference type="ARBA" id="ARBA00022932"/>
    </source>
</evidence>
<dbReference type="RefSeq" id="WP_137013779.1">
    <property type="nucleotide sequence ID" value="NZ_SZPX01000005.1"/>
</dbReference>
<protein>
    <recommendedName>
        <fullName evidence="8">DNA polymerase III subunit gamma/tau</fullName>
        <ecNumber evidence="8">2.7.7.7</ecNumber>
    </recommendedName>
</protein>
<dbReference type="Proteomes" id="UP000309561">
    <property type="component" value="Unassembled WGS sequence"/>
</dbReference>
<dbReference type="InterPro" id="IPR003593">
    <property type="entry name" value="AAA+_ATPase"/>
</dbReference>
<feature type="domain" description="AAA+ ATPase" evidence="10">
    <location>
        <begin position="39"/>
        <end position="181"/>
    </location>
</feature>
<comment type="similarity">
    <text evidence="1 8">Belongs to the DnaX/STICHEL family.</text>
</comment>
<feature type="region of interest" description="Disordered" evidence="9">
    <location>
        <begin position="369"/>
        <end position="394"/>
    </location>
</feature>
<dbReference type="GO" id="GO:0009360">
    <property type="term" value="C:DNA polymerase III complex"/>
    <property type="evidence" value="ECO:0007669"/>
    <property type="project" value="InterPro"/>
</dbReference>
<dbReference type="Gene3D" id="1.10.8.60">
    <property type="match status" value="1"/>
</dbReference>
<evidence type="ECO:0000256" key="4">
    <source>
        <dbReference type="ARBA" id="ARBA00022833"/>
    </source>
</evidence>
<evidence type="ECO:0000256" key="1">
    <source>
        <dbReference type="ARBA" id="ARBA00006360"/>
    </source>
</evidence>
<dbReference type="NCBIfam" id="NF006280">
    <property type="entry name" value="PRK08451.1"/>
    <property type="match status" value="1"/>
</dbReference>
<organism evidence="11 12">
    <name type="scientific">Sulfurimonas crateris</name>
    <dbReference type="NCBI Taxonomy" id="2574727"/>
    <lineage>
        <taxon>Bacteria</taxon>
        <taxon>Pseudomonadati</taxon>
        <taxon>Campylobacterota</taxon>
        <taxon>Epsilonproteobacteria</taxon>
        <taxon>Campylobacterales</taxon>
        <taxon>Sulfurimonadaceae</taxon>
        <taxon>Sulfurimonas</taxon>
    </lineage>
</organism>